<gene>
    <name evidence="1" type="ORF">PSTG_18241</name>
</gene>
<sequence length="59" mass="6869">MSRKLGLVVVLKGATVFGKDDFPYYLWVFASPKKLRLPFPFQTTEQQMAQELTIPHDQR</sequence>
<dbReference type="EMBL" id="AJIL01002264">
    <property type="protein sequence ID" value="KNE88359.1"/>
    <property type="molecule type" value="Genomic_DNA"/>
</dbReference>
<dbReference type="AlphaFoldDB" id="A0A0L0UNL9"/>
<keyword evidence="2" id="KW-1185">Reference proteome</keyword>
<reference evidence="2" key="1">
    <citation type="submission" date="2014-03" db="EMBL/GenBank/DDBJ databases">
        <title>The Genome Sequence of Puccinia striiformis f. sp. tritici PST-78.</title>
        <authorList>
            <consortium name="The Broad Institute Genome Sequencing Platform"/>
            <person name="Cuomo C."/>
            <person name="Hulbert S."/>
            <person name="Chen X."/>
            <person name="Walker B."/>
            <person name="Young S.K."/>
            <person name="Zeng Q."/>
            <person name="Gargeya S."/>
            <person name="Fitzgerald M."/>
            <person name="Haas B."/>
            <person name="Abouelleil A."/>
            <person name="Alvarado L."/>
            <person name="Arachchi H.M."/>
            <person name="Berlin A.M."/>
            <person name="Chapman S.B."/>
            <person name="Goldberg J."/>
            <person name="Griggs A."/>
            <person name="Gujja S."/>
            <person name="Hansen M."/>
            <person name="Howarth C."/>
            <person name="Imamovic A."/>
            <person name="Larimer J."/>
            <person name="McCowan C."/>
            <person name="Montmayeur A."/>
            <person name="Murphy C."/>
            <person name="Neiman D."/>
            <person name="Pearson M."/>
            <person name="Priest M."/>
            <person name="Roberts A."/>
            <person name="Saif S."/>
            <person name="Shea T."/>
            <person name="Sisk P."/>
            <person name="Sykes S."/>
            <person name="Wortman J."/>
            <person name="Nusbaum C."/>
            <person name="Birren B."/>
        </authorList>
    </citation>
    <scope>NUCLEOTIDE SEQUENCE [LARGE SCALE GENOMIC DNA]</scope>
    <source>
        <strain evidence="2">race PST-78</strain>
    </source>
</reference>
<comment type="caution">
    <text evidence="1">The sequence shown here is derived from an EMBL/GenBank/DDBJ whole genome shotgun (WGS) entry which is preliminary data.</text>
</comment>
<dbReference type="Proteomes" id="UP000054564">
    <property type="component" value="Unassembled WGS sequence"/>
</dbReference>
<evidence type="ECO:0000313" key="1">
    <source>
        <dbReference type="EMBL" id="KNE88359.1"/>
    </source>
</evidence>
<evidence type="ECO:0000313" key="2">
    <source>
        <dbReference type="Proteomes" id="UP000054564"/>
    </source>
</evidence>
<protein>
    <submittedName>
        <fullName evidence="1">Uncharacterized protein</fullName>
    </submittedName>
</protein>
<proteinExistence type="predicted"/>
<name>A0A0L0UNL9_9BASI</name>
<accession>A0A0L0UNL9</accession>
<organism evidence="1 2">
    <name type="scientific">Puccinia striiformis f. sp. tritici PST-78</name>
    <dbReference type="NCBI Taxonomy" id="1165861"/>
    <lineage>
        <taxon>Eukaryota</taxon>
        <taxon>Fungi</taxon>
        <taxon>Dikarya</taxon>
        <taxon>Basidiomycota</taxon>
        <taxon>Pucciniomycotina</taxon>
        <taxon>Pucciniomycetes</taxon>
        <taxon>Pucciniales</taxon>
        <taxon>Pucciniaceae</taxon>
        <taxon>Puccinia</taxon>
    </lineage>
</organism>